<dbReference type="GO" id="GO:0031167">
    <property type="term" value="P:rRNA methylation"/>
    <property type="evidence" value="ECO:0007669"/>
    <property type="project" value="InterPro"/>
</dbReference>
<dbReference type="InterPro" id="IPR002052">
    <property type="entry name" value="DNA_methylase_N6_adenine_CS"/>
</dbReference>
<keyword evidence="4" id="KW-1185">Reference proteome</keyword>
<proteinExistence type="predicted"/>
<dbReference type="KEGG" id="acom:CEW83_11130"/>
<accession>A0A2U8GQF9</accession>
<dbReference type="Proteomes" id="UP000244930">
    <property type="component" value="Chromosome"/>
</dbReference>
<sequence>MSRVRIVGGEWRSRLLDVARVPGLRPTPDRVRETLFNWLGQDLDGLNCLDLFAGTGILGFEAASRGAEKVTMVEYDPRAFGALKQAAETLRASQVEIIRGDAVKFLQSTPRKFDVVFLDPPYRQGWIERVAPLIDRIMQPDGWLYVESESTVTHLGGWQTVKQGHAGQVHFHLMQGTQK</sequence>
<dbReference type="GO" id="GO:0003676">
    <property type="term" value="F:nucleic acid binding"/>
    <property type="evidence" value="ECO:0007669"/>
    <property type="project" value="InterPro"/>
</dbReference>
<dbReference type="RefSeq" id="WP_108949403.1">
    <property type="nucleotide sequence ID" value="NZ_CP022187.1"/>
</dbReference>
<reference evidence="3 4" key="1">
    <citation type="submission" date="2017-06" db="EMBL/GenBank/DDBJ databases">
        <title>Azoarcus.</title>
        <authorList>
            <person name="Woo J.-H."/>
            <person name="Kim H.-S."/>
        </authorList>
    </citation>
    <scope>NUCLEOTIDE SEQUENCE [LARGE SCALE GENOMIC DNA]</scope>
    <source>
        <strain evidence="3 4">TSPY31</strain>
    </source>
</reference>
<keyword evidence="1 3" id="KW-0489">Methyltransferase</keyword>
<evidence type="ECO:0000256" key="2">
    <source>
        <dbReference type="ARBA" id="ARBA00022679"/>
    </source>
</evidence>
<dbReference type="CDD" id="cd02440">
    <property type="entry name" value="AdoMet_MTases"/>
    <property type="match status" value="1"/>
</dbReference>
<evidence type="ECO:0000313" key="4">
    <source>
        <dbReference type="Proteomes" id="UP000244930"/>
    </source>
</evidence>
<dbReference type="PANTHER" id="PTHR43542">
    <property type="entry name" value="METHYLTRANSFERASE"/>
    <property type="match status" value="1"/>
</dbReference>
<dbReference type="NCBIfam" id="TIGR00095">
    <property type="entry name" value="16S rRNA (guanine(966)-N(2))-methyltransferase RsmD"/>
    <property type="match status" value="1"/>
</dbReference>
<evidence type="ECO:0000256" key="1">
    <source>
        <dbReference type="ARBA" id="ARBA00022603"/>
    </source>
</evidence>
<dbReference type="GO" id="GO:0008168">
    <property type="term" value="F:methyltransferase activity"/>
    <property type="evidence" value="ECO:0007669"/>
    <property type="project" value="UniProtKB-KW"/>
</dbReference>
<dbReference type="InterPro" id="IPR029063">
    <property type="entry name" value="SAM-dependent_MTases_sf"/>
</dbReference>
<dbReference type="SUPFAM" id="SSF53335">
    <property type="entry name" value="S-adenosyl-L-methionine-dependent methyltransferases"/>
    <property type="match status" value="1"/>
</dbReference>
<organism evidence="3 4">
    <name type="scientific">Parazoarcus communis</name>
    <dbReference type="NCBI Taxonomy" id="41977"/>
    <lineage>
        <taxon>Bacteria</taxon>
        <taxon>Pseudomonadati</taxon>
        <taxon>Pseudomonadota</taxon>
        <taxon>Betaproteobacteria</taxon>
        <taxon>Rhodocyclales</taxon>
        <taxon>Zoogloeaceae</taxon>
        <taxon>Parazoarcus</taxon>
    </lineage>
</organism>
<dbReference type="EMBL" id="CP022187">
    <property type="protein sequence ID" value="AWI75698.1"/>
    <property type="molecule type" value="Genomic_DNA"/>
</dbReference>
<evidence type="ECO:0000313" key="3">
    <source>
        <dbReference type="EMBL" id="AWI75698.1"/>
    </source>
</evidence>
<dbReference type="InterPro" id="IPR004398">
    <property type="entry name" value="RNA_MeTrfase_RsmD"/>
</dbReference>
<keyword evidence="2 3" id="KW-0808">Transferase</keyword>
<dbReference type="Pfam" id="PF03602">
    <property type="entry name" value="Cons_hypoth95"/>
    <property type="match status" value="1"/>
</dbReference>
<dbReference type="Gene3D" id="3.40.50.150">
    <property type="entry name" value="Vaccinia Virus protein VP39"/>
    <property type="match status" value="1"/>
</dbReference>
<dbReference type="PROSITE" id="PS00092">
    <property type="entry name" value="N6_MTASE"/>
    <property type="match status" value="1"/>
</dbReference>
<dbReference type="AlphaFoldDB" id="A0A2U8GQF9"/>
<name>A0A2U8GQF9_9RHOO</name>
<dbReference type="PANTHER" id="PTHR43542:SF1">
    <property type="entry name" value="METHYLTRANSFERASE"/>
    <property type="match status" value="1"/>
</dbReference>
<dbReference type="PIRSF" id="PIRSF004553">
    <property type="entry name" value="CHP00095"/>
    <property type="match status" value="1"/>
</dbReference>
<protein>
    <submittedName>
        <fullName evidence="3">16S rRNA (Guanine(966)-N(2))-methyltransferase RsmD</fullName>
    </submittedName>
</protein>
<gene>
    <name evidence="3" type="primary">rsmD</name>
    <name evidence="3" type="ORF">CEW83_11130</name>
</gene>